<gene>
    <name evidence="9" type="ORF">AURANDRAFT_63491</name>
</gene>
<feature type="compositionally biased region" description="Basic and acidic residues" evidence="6">
    <location>
        <begin position="488"/>
        <end position="504"/>
    </location>
</feature>
<feature type="transmembrane region" description="Helical" evidence="7">
    <location>
        <begin position="744"/>
        <end position="765"/>
    </location>
</feature>
<evidence type="ECO:0000256" key="5">
    <source>
        <dbReference type="ARBA" id="ARBA00023204"/>
    </source>
</evidence>
<proteinExistence type="predicted"/>
<feature type="transmembrane region" description="Helical" evidence="7">
    <location>
        <begin position="658"/>
        <end position="688"/>
    </location>
</feature>
<protein>
    <recommendedName>
        <fullName evidence="8">MYND-type domain-containing protein</fullName>
    </recommendedName>
</protein>
<feature type="region of interest" description="Disordered" evidence="6">
    <location>
        <begin position="2366"/>
        <end position="2388"/>
    </location>
</feature>
<keyword evidence="5" id="KW-0234">DNA repair</keyword>
<feature type="region of interest" description="Disordered" evidence="6">
    <location>
        <begin position="2720"/>
        <end position="2757"/>
    </location>
</feature>
<dbReference type="RefSeq" id="XP_009036351.1">
    <property type="nucleotide sequence ID" value="XM_009038103.1"/>
</dbReference>
<dbReference type="SUPFAM" id="SSF144232">
    <property type="entry name" value="HIT/MYND zinc finger-like"/>
    <property type="match status" value="1"/>
</dbReference>
<evidence type="ECO:0000256" key="2">
    <source>
        <dbReference type="ARBA" id="ARBA00022763"/>
    </source>
</evidence>
<dbReference type="GeneID" id="20224356"/>
<dbReference type="GO" id="GO:0003677">
    <property type="term" value="F:DNA binding"/>
    <property type="evidence" value="ECO:0007669"/>
    <property type="project" value="InterPro"/>
</dbReference>
<keyword evidence="2" id="KW-0227">DNA damage</keyword>
<feature type="transmembrane region" description="Helical" evidence="7">
    <location>
        <begin position="859"/>
        <end position="882"/>
    </location>
</feature>
<keyword evidence="1" id="KW-0479">Metal-binding</keyword>
<evidence type="ECO:0000256" key="1">
    <source>
        <dbReference type="ARBA" id="ARBA00022723"/>
    </source>
</evidence>
<feature type="compositionally biased region" description="Pro residues" evidence="6">
    <location>
        <begin position="1503"/>
        <end position="1514"/>
    </location>
</feature>
<keyword evidence="7" id="KW-1133">Transmembrane helix</keyword>
<sequence>MKLWSDEDFLMYGGVDGLVMIYFLRFATDQCLFASVVGLLVLVPAYHTGRGLYAGGGDDDGEHAREWSFSETTVQNIRCRFDVAEELGENPLFPECRNGRSQFRFALVVACAWLFTLRALAKLAENYQQFVHLRHWYLTSGLSRRAPGIEAQRALTVKVENLPEGLRTMDRVKKKFEKLCGPGSVHSAHVMVDGLKDLDGLCAQRNKAQDALEDAISKRAKLAAVLAADADARLRKALDARAAAGDDRARAGTWFGFRSDSDPESPRKRRGSSVHVPWFEKFACKNDEPRDDAPEADLIGLDEQVTEDHGALYATAGGEIAKTQRRARTNTISRVESMAVESLEDAASSVASGDEAIVEAQPTWRLALPAVRRREAVDAIPRHVNCPGCGPACGCLYGYSEACDGYFVHSIPYYEQLVAELNQAILREHFAKMAAAELHGQRARREKSLGSKRNWRGCFWRVDDEVSSDDDEERPTESPEQAGGKASSPERGRTWASQRRSEVRSRKRHERQRHRIMGGQAAERHWMAVLGAEPLRASLPHIWRRVVRWADHNRNVTLPTYYGVAKAGLFAIFRDYLCGGEKETLLATAGIVGGRDASFAPSGTAFVTFTRPTAKLLATNALLAAQPFAMEAGEAPEPRDVIWENVYVSAESVSRRQWVVNGAILTLVVFWASVVSFCASSTQILAYLGFDPASTISQAIASILPVIVLLSIINLLPLFFQLIARFYERLKAHSEVDLSVVERFFRFQFINVYVSILSTAILSDLKGAWESPFTFVRRIGLDTPEAAFYFAKLIVFQCGSSPLWLLRAWPLISRGFKTWTVQPPELPGMMYGWAFPKVMMTFTIFSTFWVFAPLLSVISLVYFSLISFAFRYLILFVHMPVYESGGRFYYRMVERVLFGVLVSNAILFFWLLARSLVGYALLVSPLPLLVLYFREFAEEAYGAPSVGVALDEAVTKDRHVAASVDARFESNLYTQPALRDQGHLDADAELESLLHDGDPLLAAVPAEPESPAPAEGRKVTFDVADSDRRRRPLVPLSTPETADDVARKSAMMSSLHRLSRLPDARRPHEASRAERRRVSMRLDAAYRGDVDFFSAMDEEEEDDDDGLFLSPRSPGDDEVAIPWPPPPPDYPPPAASDPLPLSPSLRNIHVEVTPDDDSEEKDGTAPLQRTRTVSCPVCLESFPDELALGAHLEHCLRKSTRPRHAAPPKKDGDPDDERGRCICYICGQRVLSASSLRLHLAKCERLAEAAHRLELEAGEAATAVPVAPKVAVPDAASDAAAIRAWNAAAKVAFTESLPRCGQCDRRFASVAARDAHAKRCLGGPPTKQRPPGAGAVFDDRTAPSVLGAKAWGGDQTDRPDHVFAVDVDPAVNSCLKAVGTKAAVCHLCGSAAFVASLDHHLDKCEARWVFAEKLRPEAQRLPLPPPPTDLPVAVEEDRLDSEAKAAHRAALDAYNVLAARVYVTTSRRGRRAQCRHCGRRFADPDARASHERRCALEEEAEAPPSPRPPAPAPPWVDGKSGAARSDAVCLEPHGAVCYLCGKPCLVGSLRRHLAVHLARCKTRWDLAERARPVSEPMRPRPRGPDLPKPPGDHDYYARRNMAPDDVDGGAAAAADAAAAALLDGWNAAARAIFDGVTVCACDNCGRSFADRERRDAHFRRCGDGAAWRKQQDDLKRAKEAKAPKDAAALCPICGKRALLGSLLRHLDGCKRAWISAESTRPADKRRPPPPWPDLPLPRAPGPALDAWNAAVQESRQDPRQVHACPGCGRGFERLAARKKHCDRCCPEFVDRLSDADASDAEPEFHRVPSGAPDPTVPCFICGKRYGSASVGRHIVACEKRWRIENDALPPTARRKLEFPPPHLWPPPRGDPALADEYEAEAARLRRESCAAKCYGCARTFEDPEARDKHAKTCCPALLEAFTAPPDDGDRPRAAHALSPACHVCGKTLATLAGLRFHAKQCEARFRAAAALEPKHRRPALPKPPRGLALPTVDASPDAVAAWNDAVKARRESAAATCPGERCGRTFEGEAKLLKHMASCCPQILAKRESAKRLADFEADLPPTGDTQGGVVCHLCGKRVLSKKSLPFHYRACLEKWRAVEDEVPAADQKPPPAPPALLEYDIGDEAPAAPPDARDDDLLDDDDDGGDGDDDDEEAEETGEEAFSERPLVRMCYTCGSTRESERSILEHVAACRRRWARRDRYRPTAWRRGLPDMAFARLPGPGASDAVLAAWSAAALAQLESAAPATCGACGRTFADGRKLAAHATSCVAAPQCAGCGARFGATPAGAAALRKHEAACCPPAAADDDSVAPPPKTTGVVCYLCGRRCLVASVRLHVPRCLERWREDAAAALRVARDRDLFGDDPPPLAVARATPPDPPHLPLPDATSSDAARDAYSAEAFAIWKSTCPRCAFCDRDFVERDTVQDKLRKHHLGGCTTVRFAGTAAVEATTDRLLLALDGGLAEPADAALRAWLATRGRADAAKVRITHVEVLDKGATLAITGRVFGIPNPRIARATKDGLLGASRGALATSKQLEDRGVPCPDLVPGVLGGVTITDCAVVAVGAELCEHTPADFTLFGAVFNALREVRSTRLEGADRRLDDAYVDRAPFRGKALSWQSAYKRRVLADERDRRNRELGGKIAKMKPTMRTRPAPTGQPKHCHAAARRKKADRENRLYNAKIRKALEGIYRKKASRLREHGVEGRNVVDAFAARTALYDDDRAEAKPRRREAWTGATDRDPARDQLTSKGRRERDEHDRWEGRVGSAVALAQCNACGLRSFYGSDGAPMRPCHLCGVVFYCDRTCCAVDAPAHALTCQNARGRKRWPTKLAAFWVQSRATTVAQKLLRRRPKPSVEEVMRAMAKARAEDAAVDEAEAKKGPPPLAAKVSSRLGDSGAPPPETAARTAARLAEDDERDAAAKRIRERRKLAEGLRDRETSRVATVGALEDDLRRLEARALEVALERRSVLLQMHASSARDDALASLPQRTGRGVGRAREVRVNAERAALERTPKPTSAAIGDFRMHSKVVAKPPPGRSMRESTFSSGYPGFDVDEAGGGS</sequence>
<keyword evidence="10" id="KW-1185">Reference proteome</keyword>
<feature type="compositionally biased region" description="Pro residues" evidence="6">
    <location>
        <begin position="1122"/>
        <end position="1135"/>
    </location>
</feature>
<dbReference type="GO" id="GO:0006281">
    <property type="term" value="P:DNA repair"/>
    <property type="evidence" value="ECO:0007669"/>
    <property type="project" value="UniProtKB-KW"/>
</dbReference>
<dbReference type="InterPro" id="IPR013087">
    <property type="entry name" value="Znf_C2H2_type"/>
</dbReference>
<evidence type="ECO:0000256" key="4">
    <source>
        <dbReference type="ARBA" id="ARBA00022833"/>
    </source>
</evidence>
<keyword evidence="7" id="KW-0472">Membrane</keyword>
<feature type="region of interest" description="Disordered" evidence="6">
    <location>
        <begin position="466"/>
        <end position="518"/>
    </location>
</feature>
<feature type="domain" description="MYND-type" evidence="8">
    <location>
        <begin position="2771"/>
        <end position="2815"/>
    </location>
</feature>
<feature type="region of interest" description="Disordered" evidence="6">
    <location>
        <begin position="3007"/>
        <end position="3057"/>
    </location>
</feature>
<feature type="region of interest" description="Disordered" evidence="6">
    <location>
        <begin position="2103"/>
        <end position="2163"/>
    </location>
</feature>
<reference evidence="9 10" key="1">
    <citation type="journal article" date="2011" name="Proc. Natl. Acad. Sci. U.S.A.">
        <title>Niche of harmful alga Aureococcus anophagefferens revealed through ecogenomics.</title>
        <authorList>
            <person name="Gobler C.J."/>
            <person name="Berry D.L."/>
            <person name="Dyhrman S.T."/>
            <person name="Wilhelm S.W."/>
            <person name="Salamov A."/>
            <person name="Lobanov A.V."/>
            <person name="Zhang Y."/>
            <person name="Collier J.L."/>
            <person name="Wurch L.L."/>
            <person name="Kustka A.B."/>
            <person name="Dill B.D."/>
            <person name="Shah M."/>
            <person name="VerBerkmoes N.C."/>
            <person name="Kuo A."/>
            <person name="Terry A."/>
            <person name="Pangilinan J."/>
            <person name="Lindquist E.A."/>
            <person name="Lucas S."/>
            <person name="Paulsen I.T."/>
            <person name="Hattenrath-Lehmann T.K."/>
            <person name="Talmage S.C."/>
            <person name="Walker E.A."/>
            <person name="Koch F."/>
            <person name="Burson A.M."/>
            <person name="Marcoval M.A."/>
            <person name="Tang Y.Z."/>
            <person name="Lecleir G.R."/>
            <person name="Coyne K.J."/>
            <person name="Berg G.M."/>
            <person name="Bertrand E.M."/>
            <person name="Saito M.A."/>
            <person name="Gladyshev V.N."/>
            <person name="Grigoriev I.V."/>
        </authorList>
    </citation>
    <scope>NUCLEOTIDE SEQUENCE [LARGE SCALE GENOMIC DNA]</scope>
    <source>
        <strain evidence="10">CCMP 1984</strain>
    </source>
</reference>
<feature type="compositionally biased region" description="Basic and acidic residues" evidence="6">
    <location>
        <begin position="2720"/>
        <end position="2741"/>
    </location>
</feature>
<dbReference type="PROSITE" id="PS01360">
    <property type="entry name" value="ZF_MYND_1"/>
    <property type="match status" value="1"/>
</dbReference>
<feature type="region of interest" description="Disordered" evidence="6">
    <location>
        <begin position="1492"/>
        <end position="1521"/>
    </location>
</feature>
<dbReference type="Proteomes" id="UP000002729">
    <property type="component" value="Unassembled WGS sequence"/>
</dbReference>
<feature type="region of interest" description="Disordered" evidence="6">
    <location>
        <begin position="1030"/>
        <end position="1076"/>
    </location>
</feature>
<dbReference type="PANTHER" id="PTHR13018">
    <property type="entry name" value="PROBABLE MEMBRANE PROTEIN DUF221-RELATED"/>
    <property type="match status" value="1"/>
</dbReference>
<dbReference type="GO" id="GO:0008270">
    <property type="term" value="F:zinc ion binding"/>
    <property type="evidence" value="ECO:0007669"/>
    <property type="project" value="UniProtKB-KW"/>
</dbReference>
<feature type="compositionally biased region" description="Basic and acidic residues" evidence="6">
    <location>
        <begin position="1060"/>
        <end position="1076"/>
    </location>
</feature>
<dbReference type="KEGG" id="aaf:AURANDRAFT_63491"/>
<accession>F0Y796</accession>
<feature type="compositionally biased region" description="Basic residues" evidence="6">
    <location>
        <begin position="2658"/>
        <end position="2668"/>
    </location>
</feature>
<evidence type="ECO:0000313" key="10">
    <source>
        <dbReference type="Proteomes" id="UP000002729"/>
    </source>
</evidence>
<feature type="compositionally biased region" description="Acidic residues" evidence="6">
    <location>
        <begin position="2134"/>
        <end position="2162"/>
    </location>
</feature>
<feature type="region of interest" description="Disordered" evidence="6">
    <location>
        <begin position="1570"/>
        <end position="1590"/>
    </location>
</feature>
<dbReference type="Pfam" id="PF02714">
    <property type="entry name" value="RSN1_7TM"/>
    <property type="match status" value="1"/>
</dbReference>
<dbReference type="GO" id="GO:0005227">
    <property type="term" value="F:calcium-activated cation channel activity"/>
    <property type="evidence" value="ECO:0007669"/>
    <property type="project" value="InterPro"/>
</dbReference>
<dbReference type="InterPro" id="IPR006642">
    <property type="entry name" value="Rad18_UBZ4"/>
</dbReference>
<keyword evidence="7" id="KW-0812">Transmembrane</keyword>
<feature type="transmembrane region" description="Helical" evidence="7">
    <location>
        <begin position="103"/>
        <end position="121"/>
    </location>
</feature>
<feature type="compositionally biased region" description="Basic and acidic residues" evidence="6">
    <location>
        <begin position="2748"/>
        <end position="2757"/>
    </location>
</feature>
<dbReference type="InterPro" id="IPR002893">
    <property type="entry name" value="Znf_MYND"/>
</dbReference>
<feature type="compositionally biased region" description="Basic residues" evidence="6">
    <location>
        <begin position="505"/>
        <end position="516"/>
    </location>
</feature>
<feature type="region of interest" description="Disordered" evidence="6">
    <location>
        <begin position="1717"/>
        <end position="1738"/>
    </location>
</feature>
<feature type="transmembrane region" description="Helical" evidence="7">
    <location>
        <begin position="20"/>
        <end position="43"/>
    </location>
</feature>
<evidence type="ECO:0000256" key="3">
    <source>
        <dbReference type="ARBA" id="ARBA00022771"/>
    </source>
</evidence>
<feature type="region of interest" description="Disordered" evidence="6">
    <location>
        <begin position="2869"/>
        <end position="2917"/>
    </location>
</feature>
<evidence type="ECO:0000256" key="7">
    <source>
        <dbReference type="SAM" id="Phobius"/>
    </source>
</evidence>
<evidence type="ECO:0000256" key="6">
    <source>
        <dbReference type="SAM" id="MobiDB-lite"/>
    </source>
</evidence>
<dbReference type="SMART" id="SM00355">
    <property type="entry name" value="ZnF_C2H2"/>
    <property type="match status" value="9"/>
</dbReference>
<feature type="compositionally biased region" description="Basic and acidic residues" evidence="6">
    <location>
        <begin position="1015"/>
        <end position="1024"/>
    </location>
</feature>
<feature type="compositionally biased region" description="Low complexity" evidence="6">
    <location>
        <begin position="1005"/>
        <end position="1014"/>
    </location>
</feature>
<feature type="region of interest" description="Disordered" evidence="6">
    <location>
        <begin position="1005"/>
        <end position="1024"/>
    </location>
</feature>
<dbReference type="PANTHER" id="PTHR13018:SF5">
    <property type="entry name" value="RE44586P"/>
    <property type="match status" value="1"/>
</dbReference>
<organism evidence="10">
    <name type="scientific">Aureococcus anophagefferens</name>
    <name type="common">Harmful bloom alga</name>
    <dbReference type="NCBI Taxonomy" id="44056"/>
    <lineage>
        <taxon>Eukaryota</taxon>
        <taxon>Sar</taxon>
        <taxon>Stramenopiles</taxon>
        <taxon>Ochrophyta</taxon>
        <taxon>Pelagophyceae</taxon>
        <taxon>Pelagomonadales</taxon>
        <taxon>Pelagomonadaceae</taxon>
        <taxon>Aureococcus</taxon>
    </lineage>
</organism>
<feature type="region of interest" description="Disordered" evidence="6">
    <location>
        <begin position="2646"/>
        <end position="2669"/>
    </location>
</feature>
<feature type="compositionally biased region" description="Pro residues" evidence="6">
    <location>
        <begin position="1728"/>
        <end position="1738"/>
    </location>
</feature>
<name>F0Y796_AURAN</name>
<dbReference type="InterPro" id="IPR045122">
    <property type="entry name" value="Csc1-like"/>
</dbReference>
<dbReference type="SMART" id="SM00734">
    <property type="entry name" value="ZnF_Rad18"/>
    <property type="match status" value="4"/>
</dbReference>
<dbReference type="InterPro" id="IPR003864">
    <property type="entry name" value="CSC1/OSCA1-like_7TM"/>
</dbReference>
<evidence type="ECO:0000313" key="9">
    <source>
        <dbReference type="EMBL" id="EGB09246.1"/>
    </source>
</evidence>
<feature type="transmembrane region" description="Helical" evidence="7">
    <location>
        <begin position="888"/>
        <end position="909"/>
    </location>
</feature>
<dbReference type="InParanoid" id="F0Y796"/>
<dbReference type="eggNOG" id="KOG1134">
    <property type="taxonomic scope" value="Eukaryota"/>
</dbReference>
<evidence type="ECO:0000259" key="8">
    <source>
        <dbReference type="PROSITE" id="PS01360"/>
    </source>
</evidence>
<feature type="region of interest" description="Disordered" evidence="6">
    <location>
        <begin position="253"/>
        <end position="272"/>
    </location>
</feature>
<dbReference type="OrthoDB" id="1689567at2759"/>
<keyword evidence="4" id="KW-0862">Zinc</keyword>
<keyword evidence="3" id="KW-0863">Zinc-finger</keyword>
<feature type="transmembrane region" description="Helical" evidence="7">
    <location>
        <begin position="700"/>
        <end position="724"/>
    </location>
</feature>
<feature type="region of interest" description="Disordered" evidence="6">
    <location>
        <begin position="1098"/>
        <end position="1144"/>
    </location>
</feature>
<dbReference type="GO" id="GO:0005886">
    <property type="term" value="C:plasma membrane"/>
    <property type="evidence" value="ECO:0007669"/>
    <property type="project" value="TreeGrafter"/>
</dbReference>
<dbReference type="EMBL" id="GL833126">
    <property type="protein sequence ID" value="EGB09246.1"/>
    <property type="molecule type" value="Genomic_DNA"/>
</dbReference>